<feature type="transmembrane region" description="Helical" evidence="7">
    <location>
        <begin position="135"/>
        <end position="158"/>
    </location>
</feature>
<evidence type="ECO:0000313" key="9">
    <source>
        <dbReference type="EMBL" id="MCR0983780.1"/>
    </source>
</evidence>
<evidence type="ECO:0000259" key="8">
    <source>
        <dbReference type="Pfam" id="PF06808"/>
    </source>
</evidence>
<keyword evidence="10" id="KW-1185">Reference proteome</keyword>
<evidence type="ECO:0000256" key="5">
    <source>
        <dbReference type="ARBA" id="ARBA00022989"/>
    </source>
</evidence>
<evidence type="ECO:0000256" key="7">
    <source>
        <dbReference type="RuleBase" id="RU369079"/>
    </source>
</evidence>
<comment type="similarity">
    <text evidence="7">Belongs to the TRAP transporter large permease family.</text>
</comment>
<dbReference type="PIRSF" id="PIRSF006066">
    <property type="entry name" value="HI0050"/>
    <property type="match status" value="1"/>
</dbReference>
<keyword evidence="7" id="KW-0813">Transport</keyword>
<organism evidence="9 10">
    <name type="scientific">Roseomonas populi</name>
    <dbReference type="NCBI Taxonomy" id="3121582"/>
    <lineage>
        <taxon>Bacteria</taxon>
        <taxon>Pseudomonadati</taxon>
        <taxon>Pseudomonadota</taxon>
        <taxon>Alphaproteobacteria</taxon>
        <taxon>Acetobacterales</taxon>
        <taxon>Roseomonadaceae</taxon>
        <taxon>Roseomonas</taxon>
    </lineage>
</organism>
<evidence type="ECO:0000256" key="1">
    <source>
        <dbReference type="ARBA" id="ARBA00004429"/>
    </source>
</evidence>
<feature type="transmembrane region" description="Helical" evidence="7">
    <location>
        <begin position="170"/>
        <end position="191"/>
    </location>
</feature>
<comment type="subunit">
    <text evidence="7">The complex comprises the extracytoplasmic solute receptor protein and the two transmembrane proteins.</text>
</comment>
<feature type="transmembrane region" description="Helical" evidence="7">
    <location>
        <begin position="12"/>
        <end position="35"/>
    </location>
</feature>
<evidence type="ECO:0000313" key="10">
    <source>
        <dbReference type="Proteomes" id="UP001524642"/>
    </source>
</evidence>
<dbReference type="InterPro" id="IPR010656">
    <property type="entry name" value="DctM"/>
</dbReference>
<comment type="caution">
    <text evidence="9">The sequence shown here is derived from an EMBL/GenBank/DDBJ whole genome shotgun (WGS) entry which is preliminary data.</text>
</comment>
<keyword evidence="3 7" id="KW-0997">Cell inner membrane</keyword>
<dbReference type="InterPro" id="IPR004681">
    <property type="entry name" value="TRAP_DctM"/>
</dbReference>
<feature type="transmembrane region" description="Helical" evidence="7">
    <location>
        <begin position="355"/>
        <end position="380"/>
    </location>
</feature>
<feature type="transmembrane region" description="Helical" evidence="7">
    <location>
        <begin position="47"/>
        <end position="66"/>
    </location>
</feature>
<gene>
    <name evidence="9" type="ORF">NRP21_17130</name>
</gene>
<evidence type="ECO:0000256" key="6">
    <source>
        <dbReference type="ARBA" id="ARBA00023136"/>
    </source>
</evidence>
<dbReference type="Pfam" id="PF06808">
    <property type="entry name" value="DctM"/>
    <property type="match status" value="1"/>
</dbReference>
<accession>A0ABT1X6P6</accession>
<dbReference type="PANTHER" id="PTHR33362">
    <property type="entry name" value="SIALIC ACID TRAP TRANSPORTER PERMEASE PROTEIN SIAT-RELATED"/>
    <property type="match status" value="1"/>
</dbReference>
<reference evidence="9 10" key="1">
    <citation type="submission" date="2022-06" db="EMBL/GenBank/DDBJ databases">
        <title>Roseomonas CN29.</title>
        <authorList>
            <person name="Cheng Y."/>
            <person name="He X."/>
        </authorList>
    </citation>
    <scope>NUCLEOTIDE SEQUENCE [LARGE SCALE GENOMIC DNA]</scope>
    <source>
        <strain evidence="9 10">CN29</strain>
    </source>
</reference>
<protein>
    <recommendedName>
        <fullName evidence="7">TRAP transporter large permease protein</fullName>
    </recommendedName>
</protein>
<dbReference type="PANTHER" id="PTHR33362:SF5">
    <property type="entry name" value="C4-DICARBOXYLATE TRAP TRANSPORTER LARGE PERMEASE PROTEIN DCTM"/>
    <property type="match status" value="1"/>
</dbReference>
<feature type="transmembrane region" description="Helical" evidence="7">
    <location>
        <begin position="400"/>
        <end position="424"/>
    </location>
</feature>
<dbReference type="NCBIfam" id="TIGR00786">
    <property type="entry name" value="dctM"/>
    <property type="match status" value="1"/>
</dbReference>
<keyword evidence="5 7" id="KW-1133">Transmembrane helix</keyword>
<feature type="transmembrane region" description="Helical" evidence="7">
    <location>
        <begin position="104"/>
        <end position="123"/>
    </location>
</feature>
<keyword evidence="4 7" id="KW-0812">Transmembrane</keyword>
<evidence type="ECO:0000256" key="4">
    <source>
        <dbReference type="ARBA" id="ARBA00022692"/>
    </source>
</evidence>
<feature type="transmembrane region" description="Helical" evidence="7">
    <location>
        <begin position="78"/>
        <end position="98"/>
    </location>
</feature>
<comment type="function">
    <text evidence="7">Part of the tripartite ATP-independent periplasmic (TRAP) transport system.</text>
</comment>
<feature type="transmembrane region" description="Helical" evidence="7">
    <location>
        <begin position="212"/>
        <end position="234"/>
    </location>
</feature>
<feature type="domain" description="TRAP C4-dicarboxylate transport system permease DctM subunit" evidence="8">
    <location>
        <begin position="11"/>
        <end position="416"/>
    </location>
</feature>
<proteinExistence type="inferred from homology"/>
<comment type="subcellular location">
    <subcellularLocation>
        <location evidence="1 7">Cell inner membrane</location>
        <topology evidence="1 7">Multi-pass membrane protein</topology>
    </subcellularLocation>
</comment>
<evidence type="ECO:0000256" key="2">
    <source>
        <dbReference type="ARBA" id="ARBA00022475"/>
    </source>
</evidence>
<dbReference type="RefSeq" id="WP_257717446.1">
    <property type="nucleotide sequence ID" value="NZ_JANJOU010000016.1"/>
</dbReference>
<keyword evidence="2" id="KW-1003">Cell membrane</keyword>
<keyword evidence="6 7" id="KW-0472">Membrane</keyword>
<dbReference type="Proteomes" id="UP001524642">
    <property type="component" value="Unassembled WGS sequence"/>
</dbReference>
<name>A0ABT1X6P6_9PROT</name>
<feature type="transmembrane region" description="Helical" evidence="7">
    <location>
        <begin position="240"/>
        <end position="259"/>
    </location>
</feature>
<evidence type="ECO:0000256" key="3">
    <source>
        <dbReference type="ARBA" id="ARBA00022519"/>
    </source>
</evidence>
<feature type="transmembrane region" description="Helical" evidence="7">
    <location>
        <begin position="312"/>
        <end position="343"/>
    </location>
</feature>
<sequence>MALLIFGALPVALLALGLPIFVMLLCATVLGLGYLGEAPIRAVHTAMFGSLDSFALLAVPLFILAGDIMARGGIAQRLINLVLSLVGGIPGSLGVATIGSASIFGAMSGSSVACVAAIGKLTLPSLERNGYGRTHSVSLITATGVIDVIIPPSIPMIIYAIAAQQSVTELFFAGIVPGLLVAATLAGYVMLRARRMGIPAGAPPRWAVIREASRGAGWAVAAPAVILGGIYGGVFTPTEAAGIACIYAALVSVLVYRSLSWGQLWQITLDCAVLVGQIMIVVAAAGAYSWLITTSGVPAQLIEAIRGQDMPVWLLLLVINLVLLLVGSVLEPPAAILLLTPLLTPIAQQAGLDPIHFGLVVTVNLAIGMFLPPFGLNLFASHALFGTPLPQLYRGVLPFLVLYLIILGLITYVPAITLAPLALYR</sequence>
<dbReference type="EMBL" id="JANJOU010000016">
    <property type="protein sequence ID" value="MCR0983780.1"/>
    <property type="molecule type" value="Genomic_DNA"/>
</dbReference>
<feature type="transmembrane region" description="Helical" evidence="7">
    <location>
        <begin position="271"/>
        <end position="292"/>
    </location>
</feature>